<evidence type="ECO:0000313" key="1">
    <source>
        <dbReference type="EMBL" id="KZS86359.1"/>
    </source>
</evidence>
<feature type="non-terminal residue" evidence="1">
    <location>
        <position position="1"/>
    </location>
</feature>
<dbReference type="AlphaFoldDB" id="A0A164M4R5"/>
<accession>A0A164M4R5</accession>
<keyword evidence="2" id="KW-1185">Reference proteome</keyword>
<dbReference type="Proteomes" id="UP000076722">
    <property type="component" value="Unassembled WGS sequence"/>
</dbReference>
<organism evidence="1 2">
    <name type="scientific">Sistotremastrum niveocremeum HHB9708</name>
    <dbReference type="NCBI Taxonomy" id="1314777"/>
    <lineage>
        <taxon>Eukaryota</taxon>
        <taxon>Fungi</taxon>
        <taxon>Dikarya</taxon>
        <taxon>Basidiomycota</taxon>
        <taxon>Agaricomycotina</taxon>
        <taxon>Agaricomycetes</taxon>
        <taxon>Sistotremastrales</taxon>
        <taxon>Sistotremastraceae</taxon>
        <taxon>Sertulicium</taxon>
        <taxon>Sertulicium niveocremeum</taxon>
    </lineage>
</organism>
<dbReference type="EMBL" id="KV419528">
    <property type="protein sequence ID" value="KZS86359.1"/>
    <property type="molecule type" value="Genomic_DNA"/>
</dbReference>
<evidence type="ECO:0000313" key="2">
    <source>
        <dbReference type="Proteomes" id="UP000076722"/>
    </source>
</evidence>
<name>A0A164M4R5_9AGAM</name>
<reference evidence="1 2" key="1">
    <citation type="journal article" date="2016" name="Mol. Biol. Evol.">
        <title>Comparative Genomics of Early-Diverging Mushroom-Forming Fungi Provides Insights into the Origins of Lignocellulose Decay Capabilities.</title>
        <authorList>
            <person name="Nagy L.G."/>
            <person name="Riley R."/>
            <person name="Tritt A."/>
            <person name="Adam C."/>
            <person name="Daum C."/>
            <person name="Floudas D."/>
            <person name="Sun H."/>
            <person name="Yadav J.S."/>
            <person name="Pangilinan J."/>
            <person name="Larsson K.H."/>
            <person name="Matsuura K."/>
            <person name="Barry K."/>
            <person name="Labutti K."/>
            <person name="Kuo R."/>
            <person name="Ohm R.A."/>
            <person name="Bhattacharya S.S."/>
            <person name="Shirouzu T."/>
            <person name="Yoshinaga Y."/>
            <person name="Martin F.M."/>
            <person name="Grigoriev I.V."/>
            <person name="Hibbett D.S."/>
        </authorList>
    </citation>
    <scope>NUCLEOTIDE SEQUENCE [LARGE SCALE GENOMIC DNA]</scope>
    <source>
        <strain evidence="1 2">HHB9708</strain>
    </source>
</reference>
<proteinExistence type="predicted"/>
<protein>
    <submittedName>
        <fullName evidence="1">Uncharacterized protein</fullName>
    </submittedName>
</protein>
<gene>
    <name evidence="1" type="ORF">SISNIDRAFT_421023</name>
</gene>
<sequence length="77" mass="8511">RVFPLQRALIKDAFDALNLAIWAGASDVRIIYADDFGVRSSAEEGLRACNSSDYAIANLRSRKHSPSVIVIFHSFSL</sequence>
<dbReference type="STRING" id="1314777.A0A164M4R5"/>